<gene>
    <name evidence="2" type="ORF">AR543_01280</name>
</gene>
<reference evidence="3" key="1">
    <citation type="submission" date="2015-10" db="EMBL/GenBank/DDBJ databases">
        <title>Genome of Paenibacillus bovis sp. nov.</title>
        <authorList>
            <person name="Wu Z."/>
            <person name="Gao C."/>
            <person name="Liu Z."/>
            <person name="Zheng H."/>
        </authorList>
    </citation>
    <scope>NUCLEOTIDE SEQUENCE [LARGE SCALE GENOMIC DNA]</scope>
    <source>
        <strain evidence="3">BD3526</strain>
    </source>
</reference>
<dbReference type="Pfam" id="PF13460">
    <property type="entry name" value="NAD_binding_10"/>
    <property type="match status" value="2"/>
</dbReference>
<dbReference type="SUPFAM" id="SSF51735">
    <property type="entry name" value="NAD(P)-binding Rossmann-fold domains"/>
    <property type="match status" value="1"/>
</dbReference>
<evidence type="ECO:0000313" key="3">
    <source>
        <dbReference type="Proteomes" id="UP000078148"/>
    </source>
</evidence>
<dbReference type="InterPro" id="IPR051606">
    <property type="entry name" value="Polyketide_Oxido-like"/>
</dbReference>
<dbReference type="Gene3D" id="3.40.50.720">
    <property type="entry name" value="NAD(P)-binding Rossmann-like Domain"/>
    <property type="match status" value="1"/>
</dbReference>
<dbReference type="InterPro" id="IPR036291">
    <property type="entry name" value="NAD(P)-bd_dom_sf"/>
</dbReference>
<dbReference type="KEGG" id="pbv:AR543_01280"/>
<feature type="domain" description="NAD(P)-binding" evidence="1">
    <location>
        <begin position="7"/>
        <end position="39"/>
    </location>
</feature>
<dbReference type="EMBL" id="CP013023">
    <property type="protein sequence ID" value="ANF94797.1"/>
    <property type="molecule type" value="Genomic_DNA"/>
</dbReference>
<dbReference type="RefSeq" id="WP_060531119.1">
    <property type="nucleotide sequence ID" value="NZ_CP013023.1"/>
</dbReference>
<evidence type="ECO:0000313" key="2">
    <source>
        <dbReference type="EMBL" id="ANF94797.1"/>
    </source>
</evidence>
<dbReference type="OrthoDB" id="9785372at2"/>
<keyword evidence="3" id="KW-1185">Reference proteome</keyword>
<dbReference type="InterPro" id="IPR016040">
    <property type="entry name" value="NAD(P)-bd_dom"/>
</dbReference>
<dbReference type="PANTHER" id="PTHR43355:SF2">
    <property type="entry name" value="FLAVIN REDUCTASE (NADPH)"/>
    <property type="match status" value="1"/>
</dbReference>
<accession>A0A172ZC04</accession>
<dbReference type="Proteomes" id="UP000078148">
    <property type="component" value="Chromosome"/>
</dbReference>
<evidence type="ECO:0000259" key="1">
    <source>
        <dbReference type="Pfam" id="PF13460"/>
    </source>
</evidence>
<name>A0A172ZC04_9BACL</name>
<sequence length="231" mass="26079">MRILLLGATGRTGRLILQHALRNGHEVHTLVRSPEKLQEQLLQTIQEPDFAKRYYLPVEEDTARWKEQLHIFTGSVLEPSDLLTALHGVDAVISAIGTDGSDTLSASTRILIPLLEQQGIRRLITIGTAGILQSRTQPGLFRYESSESKRRSTRAAEEHRSVYEQLLHSSLDWTIICPTYLPDGDYTGQYRVEKDILPEDGSRISTGDTAHFAYQQLQDRQYLRSRVGIAD</sequence>
<feature type="domain" description="NAD(P)-binding" evidence="1">
    <location>
        <begin position="65"/>
        <end position="219"/>
    </location>
</feature>
<dbReference type="GO" id="GO:0016646">
    <property type="term" value="F:oxidoreductase activity, acting on the CH-NH group of donors, NAD or NADP as acceptor"/>
    <property type="evidence" value="ECO:0007669"/>
    <property type="project" value="TreeGrafter"/>
</dbReference>
<dbReference type="STRING" id="1616788.AR543_01280"/>
<proteinExistence type="predicted"/>
<protein>
    <recommendedName>
        <fullName evidence="1">NAD(P)-binding domain-containing protein</fullName>
    </recommendedName>
</protein>
<dbReference type="CDD" id="cd05244">
    <property type="entry name" value="BVR-B_like_SDR_a"/>
    <property type="match status" value="1"/>
</dbReference>
<dbReference type="AlphaFoldDB" id="A0A172ZC04"/>
<reference evidence="2 3" key="2">
    <citation type="journal article" date="2016" name="Int. J. Syst. Evol. Microbiol.">
        <title>Paenibacillus bovis sp. nov., isolated from raw yak (Bos grunniens) milk.</title>
        <authorList>
            <person name="Gao C."/>
            <person name="Han J."/>
            <person name="Liu Z."/>
            <person name="Xu X."/>
            <person name="Hang F."/>
            <person name="Wu Z."/>
        </authorList>
    </citation>
    <scope>NUCLEOTIDE SEQUENCE [LARGE SCALE GENOMIC DNA]</scope>
    <source>
        <strain evidence="2 3">BD3526</strain>
    </source>
</reference>
<organism evidence="2 3">
    <name type="scientific">Paenibacillus bovis</name>
    <dbReference type="NCBI Taxonomy" id="1616788"/>
    <lineage>
        <taxon>Bacteria</taxon>
        <taxon>Bacillati</taxon>
        <taxon>Bacillota</taxon>
        <taxon>Bacilli</taxon>
        <taxon>Bacillales</taxon>
        <taxon>Paenibacillaceae</taxon>
        <taxon>Paenibacillus</taxon>
    </lineage>
</organism>
<dbReference type="PANTHER" id="PTHR43355">
    <property type="entry name" value="FLAVIN REDUCTASE (NADPH)"/>
    <property type="match status" value="1"/>
</dbReference>